<evidence type="ECO:0000313" key="1">
    <source>
        <dbReference type="EMBL" id="CAD8205102.1"/>
    </source>
</evidence>
<organism evidence="1 2">
    <name type="scientific">Paramecium octaurelia</name>
    <dbReference type="NCBI Taxonomy" id="43137"/>
    <lineage>
        <taxon>Eukaryota</taxon>
        <taxon>Sar</taxon>
        <taxon>Alveolata</taxon>
        <taxon>Ciliophora</taxon>
        <taxon>Intramacronucleata</taxon>
        <taxon>Oligohymenophorea</taxon>
        <taxon>Peniculida</taxon>
        <taxon>Parameciidae</taxon>
        <taxon>Paramecium</taxon>
    </lineage>
</organism>
<sequence length="132" mass="15821">MLYQIQKVTLYQEILVIQKGSLRGRIKQYIFGPLHTCYQKILSKQEHSRMADWFGQGVMTYELLVAMTISEEDHQKYLEGYLLRQNHLLQLLITVYIEASKQRFEQEIRSQFRCRRNSKTSLVSQHQLERLL</sequence>
<accession>A0A8S1XXJ4</accession>
<dbReference type="EMBL" id="CAJJDP010000135">
    <property type="protein sequence ID" value="CAD8205102.1"/>
    <property type="molecule type" value="Genomic_DNA"/>
</dbReference>
<comment type="caution">
    <text evidence="1">The sequence shown here is derived from an EMBL/GenBank/DDBJ whole genome shotgun (WGS) entry which is preliminary data.</text>
</comment>
<name>A0A8S1XXJ4_PAROT</name>
<gene>
    <name evidence="1" type="ORF">POCTA_138.1.T1340133</name>
</gene>
<proteinExistence type="predicted"/>
<keyword evidence="2" id="KW-1185">Reference proteome</keyword>
<dbReference type="AlphaFoldDB" id="A0A8S1XXJ4"/>
<protein>
    <submittedName>
        <fullName evidence="1">Uncharacterized protein</fullName>
    </submittedName>
</protein>
<reference evidence="1" key="1">
    <citation type="submission" date="2021-01" db="EMBL/GenBank/DDBJ databases">
        <authorList>
            <consortium name="Genoscope - CEA"/>
            <person name="William W."/>
        </authorList>
    </citation>
    <scope>NUCLEOTIDE SEQUENCE</scope>
</reference>
<dbReference type="Proteomes" id="UP000683925">
    <property type="component" value="Unassembled WGS sequence"/>
</dbReference>
<evidence type="ECO:0000313" key="2">
    <source>
        <dbReference type="Proteomes" id="UP000683925"/>
    </source>
</evidence>